<dbReference type="InterPro" id="IPR041667">
    <property type="entry name" value="Cupin_8"/>
</dbReference>
<feature type="compositionally biased region" description="Basic and acidic residues" evidence="5">
    <location>
        <begin position="613"/>
        <end position="636"/>
    </location>
</feature>
<dbReference type="SUPFAM" id="SSF52540">
    <property type="entry name" value="P-loop containing nucleoside triphosphate hydrolases"/>
    <property type="match status" value="1"/>
</dbReference>
<dbReference type="InterPro" id="IPR005225">
    <property type="entry name" value="Small_GTP-bd"/>
</dbReference>
<dbReference type="InterPro" id="IPR027417">
    <property type="entry name" value="P-loop_NTPase"/>
</dbReference>
<evidence type="ECO:0000313" key="8">
    <source>
        <dbReference type="Proteomes" id="UP001178507"/>
    </source>
</evidence>
<name>A0AA36JMJ9_9DINO</name>
<dbReference type="PROSITE" id="PS51184">
    <property type="entry name" value="JMJC"/>
    <property type="match status" value="1"/>
</dbReference>
<accession>A0AA36JMJ9</accession>
<feature type="coiled-coil region" evidence="4">
    <location>
        <begin position="838"/>
        <end position="872"/>
    </location>
</feature>
<dbReference type="NCBIfam" id="TIGR00231">
    <property type="entry name" value="small_GTP"/>
    <property type="match status" value="1"/>
</dbReference>
<dbReference type="GO" id="GO:0005525">
    <property type="term" value="F:GTP binding"/>
    <property type="evidence" value="ECO:0007669"/>
    <property type="project" value="UniProtKB-KW"/>
</dbReference>
<dbReference type="SMART" id="SM00558">
    <property type="entry name" value="JmjC"/>
    <property type="match status" value="1"/>
</dbReference>
<feature type="compositionally biased region" description="Basic and acidic residues" evidence="5">
    <location>
        <begin position="784"/>
        <end position="808"/>
    </location>
</feature>
<evidence type="ECO:0000256" key="5">
    <source>
        <dbReference type="SAM" id="MobiDB-lite"/>
    </source>
</evidence>
<evidence type="ECO:0000259" key="6">
    <source>
        <dbReference type="PROSITE" id="PS51184"/>
    </source>
</evidence>
<dbReference type="Proteomes" id="UP001178507">
    <property type="component" value="Unassembled WGS sequence"/>
</dbReference>
<evidence type="ECO:0000256" key="2">
    <source>
        <dbReference type="ARBA" id="ARBA00023134"/>
    </source>
</evidence>
<keyword evidence="3" id="KW-0449">Lipoprotein</keyword>
<comment type="caution">
    <text evidence="7">The sequence shown here is derived from an EMBL/GenBank/DDBJ whole genome shotgun (WGS) entry which is preliminary data.</text>
</comment>
<dbReference type="FunFam" id="3.40.50.300:FF:001129">
    <property type="entry name" value="ras-related protein Rab-44 isoform X2"/>
    <property type="match status" value="1"/>
</dbReference>
<dbReference type="PROSITE" id="PS51419">
    <property type="entry name" value="RAB"/>
    <property type="match status" value="1"/>
</dbReference>
<feature type="compositionally biased region" description="Basic and acidic residues" evidence="5">
    <location>
        <begin position="705"/>
        <end position="736"/>
    </location>
</feature>
<dbReference type="InterPro" id="IPR001806">
    <property type="entry name" value="Small_GTPase"/>
</dbReference>
<dbReference type="SMART" id="SM00177">
    <property type="entry name" value="ARF"/>
    <property type="match status" value="1"/>
</dbReference>
<evidence type="ECO:0000256" key="1">
    <source>
        <dbReference type="ARBA" id="ARBA00022741"/>
    </source>
</evidence>
<dbReference type="SUPFAM" id="SSF51197">
    <property type="entry name" value="Clavaminate synthase-like"/>
    <property type="match status" value="1"/>
</dbReference>
<protein>
    <recommendedName>
        <fullName evidence="6">JmjC domain-containing protein</fullName>
    </recommendedName>
</protein>
<evidence type="ECO:0000256" key="4">
    <source>
        <dbReference type="SAM" id="Coils"/>
    </source>
</evidence>
<organism evidence="7 8">
    <name type="scientific">Effrenium voratum</name>
    <dbReference type="NCBI Taxonomy" id="2562239"/>
    <lineage>
        <taxon>Eukaryota</taxon>
        <taxon>Sar</taxon>
        <taxon>Alveolata</taxon>
        <taxon>Dinophyceae</taxon>
        <taxon>Suessiales</taxon>
        <taxon>Symbiodiniaceae</taxon>
        <taxon>Effrenium</taxon>
    </lineage>
</organism>
<keyword evidence="8" id="KW-1185">Reference proteome</keyword>
<feature type="domain" description="JmjC" evidence="6">
    <location>
        <begin position="339"/>
        <end position="515"/>
    </location>
</feature>
<dbReference type="Pfam" id="PF00071">
    <property type="entry name" value="Ras"/>
    <property type="match status" value="1"/>
</dbReference>
<dbReference type="PROSITE" id="PS51421">
    <property type="entry name" value="RAS"/>
    <property type="match status" value="1"/>
</dbReference>
<dbReference type="SMART" id="SM00174">
    <property type="entry name" value="RHO"/>
    <property type="match status" value="1"/>
</dbReference>
<reference evidence="7" key="1">
    <citation type="submission" date="2023-08" db="EMBL/GenBank/DDBJ databases">
        <authorList>
            <person name="Chen Y."/>
            <person name="Shah S."/>
            <person name="Dougan E. K."/>
            <person name="Thang M."/>
            <person name="Chan C."/>
        </authorList>
    </citation>
    <scope>NUCLEOTIDE SEQUENCE</scope>
</reference>
<evidence type="ECO:0000313" key="7">
    <source>
        <dbReference type="EMBL" id="CAJ1408992.1"/>
    </source>
</evidence>
<keyword evidence="2" id="KW-0342">GTP-binding</keyword>
<dbReference type="AlphaFoldDB" id="A0AA36JMJ9"/>
<gene>
    <name evidence="7" type="ORF">EVOR1521_LOCUS30200</name>
</gene>
<dbReference type="Gene3D" id="3.40.50.300">
    <property type="entry name" value="P-loop containing nucleotide triphosphate hydrolases"/>
    <property type="match status" value="1"/>
</dbReference>
<dbReference type="InterPro" id="IPR050227">
    <property type="entry name" value="Rab"/>
</dbReference>
<keyword evidence="1" id="KW-0547">Nucleotide-binding</keyword>
<dbReference type="CDD" id="cd00154">
    <property type="entry name" value="Rab"/>
    <property type="match status" value="1"/>
</dbReference>
<sequence>MARQARNGSTDDYDILFKVVLLGDAGVGKTSLMHQYVDSSFVEDYASTIGVGFKIRSLRIQDQGVKMQIWDTAGQERYASLISAYFRGAHGVIIVYDVTNRATFEKVIAWAGKVQEHASDAALLIVGNKSDLDAPVVLPKEGDDLAASLGGLSVQTSAKSHETVEEAFDALASQMFKNRRSVFTYGPPPAMYGPPPPSARRRSCCHHLGPPGNAYHEGSRDDRGRVVERSRALAEIRAVNCAAFAGDVSRPLAAAVYDAVPLLLRGVAKDDGSFGRSLRPLQPAALQRRFGQRNVPVAQLKDGCSVPPFRTKDMKLGDFLGALASEPCKNMYLQQLPVMQHLPELKDLGLPVEGPDILRAIGLDSLVTCTLFCGPAGVTTSLHFDRGDWAKAGERADVHSSIDNLFVQLSGRKRFRLFRACDHERLYARGAGDSAPHVSRIEDIDACDAERFPLFQEAAARSFEVELGPGDALLLPRWWWHQTTALSQGHAAAEAKAIATEVDQADNELHQVKQEVTKLNVQIFEQQNKAKQMQLELKKEQQSYQQELKEKAVREQEMQNLTALLAGKDKAVSTLEGRFFKLQRKAKAARRLLEKEEKKAKLQELSAKQQLAAERERAEQHEREASEELQKAKAQLKEEAEKAKKAFDEQVKLVQKKHLKEVKEQEQKISQQVKIEKGQIMEKVKRLEKELSHEQEVAKQQAAVESKKEEQLRQELKRTKEAEDRKVAEYKQKMQDLESGLQKQREASSEKVSAAKTKLQQLQQEVISEEEALTSKKNELAHVEKEVQATEKKAQQAEAEKHEQEKHLQAKLKAASMMERRGMTSLQRQSEHQAAKLRKMIEDEKVMEREQVAALEQQIQQAEAEKAPKEKAQKMTGAAKVVKVHAKFLHSK</sequence>
<dbReference type="InterPro" id="IPR003347">
    <property type="entry name" value="JmjC_dom"/>
</dbReference>
<dbReference type="Pfam" id="PF13621">
    <property type="entry name" value="Cupin_8"/>
    <property type="match status" value="1"/>
</dbReference>
<keyword evidence="4" id="KW-0175">Coiled coil</keyword>
<feature type="coiled-coil region" evidence="4">
    <location>
        <begin position="495"/>
        <end position="550"/>
    </location>
</feature>
<feature type="region of interest" description="Disordered" evidence="5">
    <location>
        <begin position="690"/>
        <end position="757"/>
    </location>
</feature>
<feature type="region of interest" description="Disordered" evidence="5">
    <location>
        <begin position="784"/>
        <end position="810"/>
    </location>
</feature>
<dbReference type="PRINTS" id="PR00449">
    <property type="entry name" value="RASTRNSFRMNG"/>
</dbReference>
<dbReference type="PANTHER" id="PTHR47977">
    <property type="entry name" value="RAS-RELATED PROTEIN RAB"/>
    <property type="match status" value="1"/>
</dbReference>
<dbReference type="SMART" id="SM00175">
    <property type="entry name" value="RAB"/>
    <property type="match status" value="1"/>
</dbReference>
<dbReference type="SMART" id="SM00173">
    <property type="entry name" value="RAS"/>
    <property type="match status" value="1"/>
</dbReference>
<dbReference type="SMART" id="SM00176">
    <property type="entry name" value="RAN"/>
    <property type="match status" value="1"/>
</dbReference>
<dbReference type="EMBL" id="CAUJNA010003745">
    <property type="protein sequence ID" value="CAJ1408992.1"/>
    <property type="molecule type" value="Genomic_DNA"/>
</dbReference>
<feature type="region of interest" description="Disordered" evidence="5">
    <location>
        <begin position="604"/>
        <end position="636"/>
    </location>
</feature>
<proteinExistence type="predicted"/>
<evidence type="ECO:0000256" key="3">
    <source>
        <dbReference type="ARBA" id="ARBA00023288"/>
    </source>
</evidence>
<dbReference type="Gene3D" id="2.60.120.650">
    <property type="entry name" value="Cupin"/>
    <property type="match status" value="1"/>
</dbReference>
<dbReference type="GO" id="GO:0003924">
    <property type="term" value="F:GTPase activity"/>
    <property type="evidence" value="ECO:0007669"/>
    <property type="project" value="InterPro"/>
</dbReference>